<comment type="caution">
    <text evidence="3">The sequence shown here is derived from an EMBL/GenBank/DDBJ whole genome shotgun (WGS) entry which is preliminary data.</text>
</comment>
<dbReference type="EMBL" id="LGRX02019438">
    <property type="protein sequence ID" value="KAK3258574.1"/>
    <property type="molecule type" value="Genomic_DNA"/>
</dbReference>
<name>A0AAE0KS94_9CHLO</name>
<evidence type="ECO:0000256" key="1">
    <source>
        <dbReference type="SAM" id="MobiDB-lite"/>
    </source>
</evidence>
<keyword evidence="4" id="KW-1185">Reference proteome</keyword>
<gene>
    <name evidence="3" type="ORF">CYMTET_32385</name>
</gene>
<keyword evidence="2" id="KW-0732">Signal</keyword>
<feature type="chain" id="PRO_5041998485" evidence="2">
    <location>
        <begin position="19"/>
        <end position="83"/>
    </location>
</feature>
<evidence type="ECO:0000313" key="3">
    <source>
        <dbReference type="EMBL" id="KAK3258574.1"/>
    </source>
</evidence>
<evidence type="ECO:0000313" key="4">
    <source>
        <dbReference type="Proteomes" id="UP001190700"/>
    </source>
</evidence>
<protein>
    <submittedName>
        <fullName evidence="3">Uncharacterized protein</fullName>
    </submittedName>
</protein>
<evidence type="ECO:0000256" key="2">
    <source>
        <dbReference type="SAM" id="SignalP"/>
    </source>
</evidence>
<reference evidence="3 4" key="1">
    <citation type="journal article" date="2015" name="Genome Biol. Evol.">
        <title>Comparative Genomics of a Bacterivorous Green Alga Reveals Evolutionary Causalities and Consequences of Phago-Mixotrophic Mode of Nutrition.</title>
        <authorList>
            <person name="Burns J.A."/>
            <person name="Paasch A."/>
            <person name="Narechania A."/>
            <person name="Kim E."/>
        </authorList>
    </citation>
    <scope>NUCLEOTIDE SEQUENCE [LARGE SCALE GENOMIC DNA]</scope>
    <source>
        <strain evidence="3 4">PLY_AMNH</strain>
    </source>
</reference>
<proteinExistence type="predicted"/>
<dbReference type="AlphaFoldDB" id="A0AAE0KS94"/>
<feature type="region of interest" description="Disordered" evidence="1">
    <location>
        <begin position="64"/>
        <end position="83"/>
    </location>
</feature>
<dbReference type="Proteomes" id="UP001190700">
    <property type="component" value="Unassembled WGS sequence"/>
</dbReference>
<feature type="signal peptide" evidence="2">
    <location>
        <begin position="1"/>
        <end position="18"/>
    </location>
</feature>
<organism evidence="3 4">
    <name type="scientific">Cymbomonas tetramitiformis</name>
    <dbReference type="NCBI Taxonomy" id="36881"/>
    <lineage>
        <taxon>Eukaryota</taxon>
        <taxon>Viridiplantae</taxon>
        <taxon>Chlorophyta</taxon>
        <taxon>Pyramimonadophyceae</taxon>
        <taxon>Pyramimonadales</taxon>
        <taxon>Pyramimonadaceae</taxon>
        <taxon>Cymbomonas</taxon>
    </lineage>
</organism>
<sequence length="83" mass="8441">MLCFGIVGVAAGFGGVSGINNDDNSVTEDPVLCIGATCLYSVVDRLSPEIRQQVLKLFLSAGGDGAAGDWEPERGGVPTCGVP</sequence>
<accession>A0AAE0KS94</accession>